<dbReference type="InterPro" id="IPR021986">
    <property type="entry name" value="Spherulin4"/>
</dbReference>
<evidence type="ECO:0000313" key="1">
    <source>
        <dbReference type="EMBL" id="GAA4676782.1"/>
    </source>
</evidence>
<comment type="caution">
    <text evidence="1">The sequence shown here is derived from an EMBL/GenBank/DDBJ whole genome shotgun (WGS) entry which is preliminary data.</text>
</comment>
<sequence length="180" mass="19040">MPAYFHPEREAAGWARLGPAEVVVVNPATGPGTGDPAYRAAIPALSGLVAGYVDTAYARRPVAEVLADVEAHRRLHGVEAVFLDRVTSGREHLDHYAALAEHLPRPLLLNPGVRPDPGYLALADVVVTFEGDWAAHEALTGPDPAGVTWHLVHGVRTEAQPGVLRRAAALGACLGYATEP</sequence>
<dbReference type="PANTHER" id="PTHR35040:SF9">
    <property type="entry name" value="4-LIKE CELL SURFACE PROTEIN, PUTATIVE (AFU_ORTHOLOGUE AFUA_4G14080)-RELATED"/>
    <property type="match status" value="1"/>
</dbReference>
<proteinExistence type="predicted"/>
<organism evidence="1 2">
    <name type="scientific">Pseudonocardia yuanmonensis</name>
    <dbReference type="NCBI Taxonomy" id="1095914"/>
    <lineage>
        <taxon>Bacteria</taxon>
        <taxon>Bacillati</taxon>
        <taxon>Actinomycetota</taxon>
        <taxon>Actinomycetes</taxon>
        <taxon>Pseudonocardiales</taxon>
        <taxon>Pseudonocardiaceae</taxon>
        <taxon>Pseudonocardia</taxon>
    </lineage>
</organism>
<accession>A0ABP8VZ83</accession>
<dbReference type="Pfam" id="PF12138">
    <property type="entry name" value="Spherulin4"/>
    <property type="match status" value="1"/>
</dbReference>
<evidence type="ECO:0008006" key="3">
    <source>
        <dbReference type="Google" id="ProtNLM"/>
    </source>
</evidence>
<protein>
    <recommendedName>
        <fullName evidence="3">Spherulation-specific family 4</fullName>
    </recommendedName>
</protein>
<keyword evidence="2" id="KW-1185">Reference proteome</keyword>
<dbReference type="PANTHER" id="PTHR35040">
    <property type="match status" value="1"/>
</dbReference>
<name>A0ABP8VZ83_9PSEU</name>
<gene>
    <name evidence="1" type="ORF">GCM10023215_06480</name>
</gene>
<evidence type="ECO:0000313" key="2">
    <source>
        <dbReference type="Proteomes" id="UP001500325"/>
    </source>
</evidence>
<dbReference type="RefSeq" id="WP_345378214.1">
    <property type="nucleotide sequence ID" value="NZ_BAABIC010000002.1"/>
</dbReference>
<reference evidence="2" key="1">
    <citation type="journal article" date="2019" name="Int. J. Syst. Evol. Microbiol.">
        <title>The Global Catalogue of Microorganisms (GCM) 10K type strain sequencing project: providing services to taxonomists for standard genome sequencing and annotation.</title>
        <authorList>
            <consortium name="The Broad Institute Genomics Platform"/>
            <consortium name="The Broad Institute Genome Sequencing Center for Infectious Disease"/>
            <person name="Wu L."/>
            <person name="Ma J."/>
        </authorList>
    </citation>
    <scope>NUCLEOTIDE SEQUENCE [LARGE SCALE GENOMIC DNA]</scope>
    <source>
        <strain evidence="2">JCM 18055</strain>
    </source>
</reference>
<dbReference type="Proteomes" id="UP001500325">
    <property type="component" value="Unassembled WGS sequence"/>
</dbReference>
<dbReference type="EMBL" id="BAABIC010000002">
    <property type="protein sequence ID" value="GAA4676782.1"/>
    <property type="molecule type" value="Genomic_DNA"/>
</dbReference>